<dbReference type="RefSeq" id="XP_041447426.1">
    <property type="nucleotide sequence ID" value="XM_041591492.1"/>
</dbReference>
<reference evidence="3" key="1">
    <citation type="submission" date="2025-08" db="UniProtKB">
        <authorList>
            <consortium name="RefSeq"/>
        </authorList>
    </citation>
    <scope>IDENTIFICATION</scope>
    <source>
        <strain evidence="3">J_2021</strain>
        <tissue evidence="3">Erythrocytes</tissue>
    </source>
</reference>
<evidence type="ECO:0000313" key="2">
    <source>
        <dbReference type="Proteomes" id="UP000186698"/>
    </source>
</evidence>
<name>A0A8J1N140_XENLA</name>
<dbReference type="GeneID" id="121403682"/>
<keyword evidence="2" id="KW-1185">Reference proteome</keyword>
<feature type="region of interest" description="Disordered" evidence="1">
    <location>
        <begin position="41"/>
        <end position="60"/>
    </location>
</feature>
<protein>
    <submittedName>
        <fullName evidence="3">Uncharacterized protein LOC121403682</fullName>
    </submittedName>
</protein>
<gene>
    <name evidence="3" type="primary">LOC121403682</name>
</gene>
<accession>A0A8J1N140</accession>
<dbReference type="KEGG" id="xla:121403682"/>
<dbReference type="PANTHER" id="PTHR21301:SF12">
    <property type="match status" value="1"/>
</dbReference>
<dbReference type="AlphaFoldDB" id="A0A8J1N140"/>
<dbReference type="OrthoDB" id="9907735at2759"/>
<organism evidence="2 3">
    <name type="scientific">Xenopus laevis</name>
    <name type="common">African clawed frog</name>
    <dbReference type="NCBI Taxonomy" id="8355"/>
    <lineage>
        <taxon>Eukaryota</taxon>
        <taxon>Metazoa</taxon>
        <taxon>Chordata</taxon>
        <taxon>Craniata</taxon>
        <taxon>Vertebrata</taxon>
        <taxon>Euteleostomi</taxon>
        <taxon>Amphibia</taxon>
        <taxon>Batrachia</taxon>
        <taxon>Anura</taxon>
        <taxon>Pipoidea</taxon>
        <taxon>Pipidae</taxon>
        <taxon>Xenopodinae</taxon>
        <taxon>Xenopus</taxon>
        <taxon>Xenopus</taxon>
    </lineage>
</organism>
<sequence>MLRVRRIVMEEERLSSRLTEMSTKFKQRGYPRQMLAQEAMRVQGLDRESTIQDKSPDRTKSSRIPFVHAYHPCTRKIHHVIYKHWPLLRTAYPDIPEFQEPPLLSYKRPRNLRDRLVQADLGTQRVNTQRVLAPLTNGMFPCGRCNQCSSVIRTNVFTHPHTGKKFELRGHFTCDTEYVVYMLKCPCGLAYVGETVQPIRDRISQHKSTIRKEVLKLPVPAHFHSARHSMATLRFLVLESIAPPRGNLGGMGALYPSSQT</sequence>
<dbReference type="PANTHER" id="PTHR21301">
    <property type="entry name" value="REVERSE TRANSCRIPTASE"/>
    <property type="match status" value="1"/>
</dbReference>
<feature type="compositionally biased region" description="Basic and acidic residues" evidence="1">
    <location>
        <begin position="44"/>
        <end position="60"/>
    </location>
</feature>
<proteinExistence type="predicted"/>
<evidence type="ECO:0000313" key="3">
    <source>
        <dbReference type="RefSeq" id="XP_041447426.1"/>
    </source>
</evidence>
<evidence type="ECO:0000256" key="1">
    <source>
        <dbReference type="SAM" id="MobiDB-lite"/>
    </source>
</evidence>
<dbReference type="Proteomes" id="UP000186698">
    <property type="component" value="Chromosome 4S"/>
</dbReference>